<accession>A0A6I4UUG8</accession>
<dbReference type="OrthoDB" id="5956991at2"/>
<keyword evidence="3" id="KW-1185">Reference proteome</keyword>
<organism evidence="2 3">
    <name type="scientific">Croceibacterium soli</name>
    <dbReference type="NCBI Taxonomy" id="1739690"/>
    <lineage>
        <taxon>Bacteria</taxon>
        <taxon>Pseudomonadati</taxon>
        <taxon>Pseudomonadota</taxon>
        <taxon>Alphaproteobacteria</taxon>
        <taxon>Sphingomonadales</taxon>
        <taxon>Erythrobacteraceae</taxon>
        <taxon>Croceibacterium</taxon>
    </lineage>
</organism>
<dbReference type="AlphaFoldDB" id="A0A6I4UUG8"/>
<dbReference type="RefSeq" id="WP_160747128.1">
    <property type="nucleotide sequence ID" value="NZ_WTYK01000006.1"/>
</dbReference>
<evidence type="ECO:0000313" key="2">
    <source>
        <dbReference type="EMBL" id="MXP42278.1"/>
    </source>
</evidence>
<feature type="signal peptide" evidence="1">
    <location>
        <begin position="1"/>
        <end position="22"/>
    </location>
</feature>
<evidence type="ECO:0000256" key="1">
    <source>
        <dbReference type="SAM" id="SignalP"/>
    </source>
</evidence>
<reference evidence="2 3" key="1">
    <citation type="submission" date="2019-12" db="EMBL/GenBank/DDBJ databases">
        <title>Genomic-based taxomic classification of the family Erythrobacteraceae.</title>
        <authorList>
            <person name="Xu L."/>
        </authorList>
    </citation>
    <scope>NUCLEOTIDE SEQUENCE [LARGE SCALE GENOMIC DNA]</scope>
    <source>
        <strain evidence="2 3">MCCC 1K02066</strain>
    </source>
</reference>
<name>A0A6I4UUG8_9SPHN</name>
<sequence length="132" mass="14148">MMKLAAILASAALTLAGTAASAATVADRGEARLARMLEGRTAGEPVSCITAMRGNKLQVIDEVGLVYDAGDTVYVARPADPRMLSRNDVLVLDRFSASRLCVQEAMRTVDRHGGYFTGVVFLDHFVPYTKQG</sequence>
<feature type="chain" id="PRO_5026106828" evidence="1">
    <location>
        <begin position="23"/>
        <end position="132"/>
    </location>
</feature>
<keyword evidence="1" id="KW-0732">Signal</keyword>
<dbReference type="Proteomes" id="UP000469159">
    <property type="component" value="Unassembled WGS sequence"/>
</dbReference>
<gene>
    <name evidence="2" type="ORF">GRI75_11570</name>
</gene>
<dbReference type="EMBL" id="WTYK01000006">
    <property type="protein sequence ID" value="MXP42278.1"/>
    <property type="molecule type" value="Genomic_DNA"/>
</dbReference>
<protein>
    <submittedName>
        <fullName evidence="2">Uncharacterized protein</fullName>
    </submittedName>
</protein>
<comment type="caution">
    <text evidence="2">The sequence shown here is derived from an EMBL/GenBank/DDBJ whole genome shotgun (WGS) entry which is preliminary data.</text>
</comment>
<proteinExistence type="predicted"/>
<evidence type="ECO:0000313" key="3">
    <source>
        <dbReference type="Proteomes" id="UP000469159"/>
    </source>
</evidence>